<dbReference type="PANTHER" id="PTHR21310:SF56">
    <property type="entry name" value="AMINOGLYCOSIDE PHOSPHOTRANSFERASE DOMAIN-CONTAINING PROTEIN"/>
    <property type="match status" value="1"/>
</dbReference>
<dbReference type="InterPro" id="IPR011009">
    <property type="entry name" value="Kinase-like_dom_sf"/>
</dbReference>
<keyword evidence="4" id="KW-1185">Reference proteome</keyword>
<dbReference type="InterPro" id="IPR051678">
    <property type="entry name" value="AGP_Transferase"/>
</dbReference>
<dbReference type="Pfam" id="PF01636">
    <property type="entry name" value="APH"/>
    <property type="match status" value="1"/>
</dbReference>
<evidence type="ECO:0000259" key="2">
    <source>
        <dbReference type="Pfam" id="PF01636"/>
    </source>
</evidence>
<evidence type="ECO:0000313" key="4">
    <source>
        <dbReference type="Proteomes" id="UP000481861"/>
    </source>
</evidence>
<reference evidence="3 4" key="1">
    <citation type="submission" date="2020-01" db="EMBL/GenBank/DDBJ databases">
        <authorList>
            <consortium name="DOE Joint Genome Institute"/>
            <person name="Haridas S."/>
            <person name="Albert R."/>
            <person name="Binder M."/>
            <person name="Bloem J."/>
            <person name="Labutti K."/>
            <person name="Salamov A."/>
            <person name="Andreopoulos B."/>
            <person name="Baker S.E."/>
            <person name="Barry K."/>
            <person name="Bills G."/>
            <person name="Bluhm B.H."/>
            <person name="Cannon C."/>
            <person name="Castanera R."/>
            <person name="Culley D.E."/>
            <person name="Daum C."/>
            <person name="Ezra D."/>
            <person name="Gonzalez J.B."/>
            <person name="Henrissat B."/>
            <person name="Kuo A."/>
            <person name="Liang C."/>
            <person name="Lipzen A."/>
            <person name="Lutzoni F."/>
            <person name="Magnuson J."/>
            <person name="Mondo S."/>
            <person name="Nolan M."/>
            <person name="Ohm R."/>
            <person name="Pangilinan J."/>
            <person name="Park H.-J.H."/>
            <person name="Ramirez L."/>
            <person name="Alfaro M."/>
            <person name="Sun H."/>
            <person name="Tritt A."/>
            <person name="Yoshinaga Y."/>
            <person name="Zwiers L.-H.L."/>
            <person name="Turgeon B.G."/>
            <person name="Goodwin S.B."/>
            <person name="Spatafora J.W."/>
            <person name="Crous P.W."/>
            <person name="Grigoriev I.V."/>
        </authorList>
    </citation>
    <scope>NUCLEOTIDE SEQUENCE [LARGE SCALE GENOMIC DNA]</scope>
    <source>
        <strain evidence="3 4">CBS 611.86</strain>
    </source>
</reference>
<gene>
    <name evidence="3" type="ORF">BDV95DRAFT_603493</name>
</gene>
<dbReference type="Proteomes" id="UP000481861">
    <property type="component" value="Unassembled WGS sequence"/>
</dbReference>
<accession>A0A7C8IF29</accession>
<dbReference type="SUPFAM" id="SSF56112">
    <property type="entry name" value="Protein kinase-like (PK-like)"/>
    <property type="match status" value="1"/>
</dbReference>
<dbReference type="PANTHER" id="PTHR21310">
    <property type="entry name" value="AMINOGLYCOSIDE PHOSPHOTRANSFERASE-RELATED-RELATED"/>
    <property type="match status" value="1"/>
</dbReference>
<protein>
    <recommendedName>
        <fullName evidence="2">Aminoglycoside phosphotransferase domain-containing protein</fullName>
    </recommendedName>
</protein>
<dbReference type="InterPro" id="IPR002575">
    <property type="entry name" value="Aminoglycoside_PTrfase"/>
</dbReference>
<sequence>MPSHSTTILVTATTGMSQSSTPEAENIPLLCQSSDAKPKGESIDTSQGAHTVVESETKTQSAASKTSTLLYSQEPFETFQGKVSGLCLTKFGPKTFSIERIKGGSYNRIIGITIRSPRPKKWSWLWARTFLAQILRAYNLATIRFALTHLSHALPAVFAADITAENLLGAPYQIQQRLPGQNFGDIFETLKPAQKQCVVRLLVGILTDIRDVTSTAAGVISSPNIEYGESSASTVSIDKFRVGYRNPPRIAKFIKPETWSASPETTLEFLLEQCNRWKEFEQTNWEFAMPLWSKFKKIAHALHGLGFIPDTDRFHCCHLDLRPRNILVDVIDDATVKITGLLDWDADFAHFCPKFVAYGSPFWLWIADEDYEWDETRATEAPSDPGKQQLKQLFEDLASAEWIKYAFTPEYIIARRMFAILRDGIRSNNDSDDADDIVATWQKMHYDKALDVDVDSDEELEDVSTDAEDSDGQ</sequence>
<evidence type="ECO:0000256" key="1">
    <source>
        <dbReference type="SAM" id="MobiDB-lite"/>
    </source>
</evidence>
<name>A0A7C8IF29_9PLEO</name>
<feature type="region of interest" description="Disordered" evidence="1">
    <location>
        <begin position="33"/>
        <end position="59"/>
    </location>
</feature>
<dbReference type="OrthoDB" id="10003767at2759"/>
<feature type="domain" description="Aminoglycoside phosphotransferase" evidence="2">
    <location>
        <begin position="147"/>
        <end position="345"/>
    </location>
</feature>
<evidence type="ECO:0000313" key="3">
    <source>
        <dbReference type="EMBL" id="KAF2874693.1"/>
    </source>
</evidence>
<organism evidence="3 4">
    <name type="scientific">Massariosphaeria phaeospora</name>
    <dbReference type="NCBI Taxonomy" id="100035"/>
    <lineage>
        <taxon>Eukaryota</taxon>
        <taxon>Fungi</taxon>
        <taxon>Dikarya</taxon>
        <taxon>Ascomycota</taxon>
        <taxon>Pezizomycotina</taxon>
        <taxon>Dothideomycetes</taxon>
        <taxon>Pleosporomycetidae</taxon>
        <taxon>Pleosporales</taxon>
        <taxon>Pleosporales incertae sedis</taxon>
        <taxon>Massariosphaeria</taxon>
    </lineage>
</organism>
<comment type="caution">
    <text evidence="3">The sequence shown here is derived from an EMBL/GenBank/DDBJ whole genome shotgun (WGS) entry which is preliminary data.</text>
</comment>
<dbReference type="EMBL" id="JAADJZ010000005">
    <property type="protein sequence ID" value="KAF2874693.1"/>
    <property type="molecule type" value="Genomic_DNA"/>
</dbReference>
<dbReference type="AlphaFoldDB" id="A0A7C8IF29"/>
<proteinExistence type="predicted"/>